<evidence type="ECO:0000256" key="5">
    <source>
        <dbReference type="ARBA" id="ARBA00038874"/>
    </source>
</evidence>
<dbReference type="EMBL" id="CAJPIZ010003654">
    <property type="protein sequence ID" value="CAG2106631.1"/>
    <property type="molecule type" value="Genomic_DNA"/>
</dbReference>
<protein>
    <recommendedName>
        <fullName evidence="5">ethanolamine kinase</fullName>
        <ecNumber evidence="5">2.7.1.82</ecNumber>
    </recommendedName>
</protein>
<gene>
    <name evidence="6" type="ORF">OSB1V03_LOCUS6634</name>
</gene>
<sequence>MSTHTCYENVSAQFTTNMTEIFKGETPEDIDNKCLDVCHRYLDGVWKDLTVDQLSVSRISGGFTNLTFRCSLTGGAEPVADEPRDVFVRFYGPKLIPDTESYERLSDIMVNLLASEHDLGPKIYGIFSDGMIGQYIHSHAMSLEDQKNPLLISELARKVAKYHALRVPMARERDRQRRIFEEFYGGAHKETPGLDQMLREVGAHNLVDHNLREENEWLHRCVDAIGSPIVYSHGDLFCGNILVANQIREGSDTNVTLIDLEYSCYWHRGFDLGAFANDFGRTINWTDRPKLPLPDDQWLRMFLGNYLDESVRIHGQAYAQKAENQMDYLLREVKFFTLVAEMFNIVFMYNSPDLPGCVDKRQCLVIISLLFYDQKKVDKFYEIWMERRDELESQGITPIPRYTGETPEDIKRKCLDVCHRYLDGVWKDITADQMVVQRVSGGYTNQLFHCSLRHDINVVSSEPKDVFIRFYGKKWVTDPNESNERLTDIIINLLTSEHNLGPKVYGMFSEGIVGEYIDGHHMSPEDYLNPAIIKEFAKKLAKFHLLNVPTARDYDRHKSSFNTLYTKVREEIPDMDELIREIDAKNIIKYNFEEENEWLYKCMDAIKSPIVYSHNDIFPANILVNNRMNERSDNNVVLIDFEYSRYFYRGYDLGFFVNEFGRDSNYFDRKDLPLADDQWIQTFLGHYLDESVKIRGKEFAERPENLMHKKIDTYYGRYIKRRQLYNNMTDIFRGETPEDIERKCLDVCHRYLDGVWRDITADQMVVQRVGGGFTNLLFRCSLRHDINVVSSEPKDVFIRFYGKKWITDPNESNERLTDIIINLLTSEHNLGPKVYGMFSEGIVGEYIDGHHMSPEDYLNPLIVKEFAQKLAKFHSLNVPIARDYEWCKTHFHTFYNAVHKEIPDLHQLIREIEAKNLLKYDFKEENEWLHKCLDALKSPIVYSHNDIFNANILVTNQVNENSDNNVVLIDFEYSRHFYRGYDLGFFVNEFGRDSNFFIREDLPLADDQWIQTFLGHYLDELVKIWGKEFADRPENSMDVLLRETKFFALIMDMTCIMILYCINEVPDGGNKRDIMKRVDTYYGRYIERRQQFERLGITPIPRSYLFYIDL</sequence>
<dbReference type="Gene3D" id="3.30.200.20">
    <property type="entry name" value="Phosphorylase Kinase, domain 1"/>
    <property type="match status" value="3"/>
</dbReference>
<keyword evidence="1" id="KW-0443">Lipid metabolism</keyword>
<dbReference type="SUPFAM" id="SSF56112">
    <property type="entry name" value="Protein kinase-like (PK-like)"/>
    <property type="match status" value="3"/>
</dbReference>
<evidence type="ECO:0000256" key="1">
    <source>
        <dbReference type="ARBA" id="ARBA00023209"/>
    </source>
</evidence>
<keyword evidence="1" id="KW-0444">Lipid biosynthesis</keyword>
<dbReference type="PANTHER" id="PTHR22603">
    <property type="entry name" value="CHOLINE/ETHANOALAMINE KINASE"/>
    <property type="match status" value="1"/>
</dbReference>
<dbReference type="EMBL" id="OC858229">
    <property type="protein sequence ID" value="CAD7626201.1"/>
    <property type="molecule type" value="Genomic_DNA"/>
</dbReference>
<dbReference type="Pfam" id="PF01633">
    <property type="entry name" value="Choline_kinase"/>
    <property type="match status" value="3"/>
</dbReference>
<dbReference type="AlphaFoldDB" id="A0A7R9PZ75"/>
<keyword evidence="2" id="KW-1208">Phospholipid metabolism</keyword>
<comment type="similarity">
    <text evidence="4">Belongs to the choline/ethanolamine kinase family.</text>
</comment>
<organism evidence="6">
    <name type="scientific">Medioppia subpectinata</name>
    <dbReference type="NCBI Taxonomy" id="1979941"/>
    <lineage>
        <taxon>Eukaryota</taxon>
        <taxon>Metazoa</taxon>
        <taxon>Ecdysozoa</taxon>
        <taxon>Arthropoda</taxon>
        <taxon>Chelicerata</taxon>
        <taxon>Arachnida</taxon>
        <taxon>Acari</taxon>
        <taxon>Acariformes</taxon>
        <taxon>Sarcoptiformes</taxon>
        <taxon>Oribatida</taxon>
        <taxon>Brachypylina</taxon>
        <taxon>Oppioidea</taxon>
        <taxon>Oppiidae</taxon>
        <taxon>Medioppia</taxon>
    </lineage>
</organism>
<dbReference type="GO" id="GO:0004305">
    <property type="term" value="F:ethanolamine kinase activity"/>
    <property type="evidence" value="ECO:0007669"/>
    <property type="project" value="UniProtKB-EC"/>
</dbReference>
<dbReference type="PANTHER" id="PTHR22603:SF66">
    <property type="entry name" value="ETHANOLAMINE KINASE"/>
    <property type="match status" value="1"/>
</dbReference>
<dbReference type="Gene3D" id="3.90.1200.10">
    <property type="match status" value="3"/>
</dbReference>
<evidence type="ECO:0000256" key="4">
    <source>
        <dbReference type="ARBA" id="ARBA00038211"/>
    </source>
</evidence>
<dbReference type="Proteomes" id="UP000759131">
    <property type="component" value="Unassembled WGS sequence"/>
</dbReference>
<proteinExistence type="inferred from homology"/>
<dbReference type="InterPro" id="IPR011009">
    <property type="entry name" value="Kinase-like_dom_sf"/>
</dbReference>
<evidence type="ECO:0000313" key="6">
    <source>
        <dbReference type="EMBL" id="CAD7626201.1"/>
    </source>
</evidence>
<evidence type="ECO:0000313" key="7">
    <source>
        <dbReference type="Proteomes" id="UP000759131"/>
    </source>
</evidence>
<dbReference type="OrthoDB" id="5796092at2759"/>
<keyword evidence="7" id="KW-1185">Reference proteome</keyword>
<comment type="pathway">
    <text evidence="3">Phospholipid metabolism; phosphatidylethanolamine biosynthesis; phosphatidylethanolamine from ethanolamine: step 1/3.</text>
</comment>
<dbReference type="EC" id="2.7.1.82" evidence="5"/>
<dbReference type="GO" id="GO:0005737">
    <property type="term" value="C:cytoplasm"/>
    <property type="evidence" value="ECO:0007669"/>
    <property type="project" value="TreeGrafter"/>
</dbReference>
<evidence type="ECO:0000256" key="2">
    <source>
        <dbReference type="ARBA" id="ARBA00023264"/>
    </source>
</evidence>
<accession>A0A7R9PZ75</accession>
<reference evidence="6" key="1">
    <citation type="submission" date="2020-11" db="EMBL/GenBank/DDBJ databases">
        <authorList>
            <person name="Tran Van P."/>
        </authorList>
    </citation>
    <scope>NUCLEOTIDE SEQUENCE</scope>
</reference>
<name>A0A7R9PZ75_9ACAR</name>
<dbReference type="GO" id="GO:0006646">
    <property type="term" value="P:phosphatidylethanolamine biosynthetic process"/>
    <property type="evidence" value="ECO:0007669"/>
    <property type="project" value="TreeGrafter"/>
</dbReference>
<keyword evidence="1" id="KW-0594">Phospholipid biosynthesis</keyword>
<evidence type="ECO:0000256" key="3">
    <source>
        <dbReference type="ARBA" id="ARBA00037883"/>
    </source>
</evidence>